<feature type="transmembrane region" description="Helical" evidence="1">
    <location>
        <begin position="58"/>
        <end position="79"/>
    </location>
</feature>
<keyword evidence="1" id="KW-0812">Transmembrane</keyword>
<keyword evidence="3" id="KW-1185">Reference proteome</keyword>
<feature type="transmembrane region" description="Helical" evidence="1">
    <location>
        <begin position="21"/>
        <end position="38"/>
    </location>
</feature>
<keyword evidence="1" id="KW-1133">Transmembrane helix</keyword>
<name>A0AAD5LEA4_9CRUS</name>
<dbReference type="Pfam" id="PF15860">
    <property type="entry name" value="DUF4728"/>
    <property type="match status" value="1"/>
</dbReference>
<dbReference type="Proteomes" id="UP000820818">
    <property type="component" value="Linkage Group LG3"/>
</dbReference>
<protein>
    <submittedName>
        <fullName evidence="2">Uncharacterized protein</fullName>
    </submittedName>
</protein>
<comment type="caution">
    <text evidence="2">The sequence shown here is derived from an EMBL/GenBank/DDBJ whole genome shotgun (WGS) entry which is preliminary data.</text>
</comment>
<sequence length="170" mass="18286">MAPCKLKQCCCGCSLQTGTKVIGIWFLMGATGGFIRAFSQMLASFDRDDGDRMLLDSISWMIGSIAAIAATVSVLVAAWNNRHPVLIVPWLVLKSVSLTVGIAFVSYMAVMSTRDNGISSVIANFAVALVAAVIVSYSWLVIYSYYHELVAIGKKSAKCDEENAIKFGAC</sequence>
<reference evidence="2 3" key="1">
    <citation type="submission" date="2022-05" db="EMBL/GenBank/DDBJ databases">
        <title>A multi-omics perspective on studying reproductive biology in Daphnia sinensis.</title>
        <authorList>
            <person name="Jia J."/>
        </authorList>
    </citation>
    <scope>NUCLEOTIDE SEQUENCE [LARGE SCALE GENOMIC DNA]</scope>
    <source>
        <strain evidence="2 3">WSL</strain>
    </source>
</reference>
<organism evidence="2 3">
    <name type="scientific">Daphnia sinensis</name>
    <dbReference type="NCBI Taxonomy" id="1820382"/>
    <lineage>
        <taxon>Eukaryota</taxon>
        <taxon>Metazoa</taxon>
        <taxon>Ecdysozoa</taxon>
        <taxon>Arthropoda</taxon>
        <taxon>Crustacea</taxon>
        <taxon>Branchiopoda</taxon>
        <taxon>Diplostraca</taxon>
        <taxon>Cladocera</taxon>
        <taxon>Anomopoda</taxon>
        <taxon>Daphniidae</taxon>
        <taxon>Daphnia</taxon>
        <taxon>Daphnia similis group</taxon>
    </lineage>
</organism>
<keyword evidence="1" id="KW-0472">Membrane</keyword>
<evidence type="ECO:0000313" key="2">
    <source>
        <dbReference type="EMBL" id="KAI9561145.1"/>
    </source>
</evidence>
<dbReference type="InterPro" id="IPR031720">
    <property type="entry name" value="DUF4728"/>
</dbReference>
<dbReference type="PANTHER" id="PTHR34609:SF17">
    <property type="entry name" value="GEO08273P1-RELATED"/>
    <property type="match status" value="1"/>
</dbReference>
<evidence type="ECO:0000256" key="1">
    <source>
        <dbReference type="SAM" id="Phobius"/>
    </source>
</evidence>
<dbReference type="PANTHER" id="PTHR34609">
    <property type="entry name" value="GEO08273P1-RELATED"/>
    <property type="match status" value="1"/>
</dbReference>
<gene>
    <name evidence="2" type="ORF">GHT06_012101</name>
</gene>
<dbReference type="InterPro" id="IPR053077">
    <property type="entry name" value="MARVEL_domain_protein_3"/>
</dbReference>
<dbReference type="EMBL" id="WJBH02000003">
    <property type="protein sequence ID" value="KAI9561145.1"/>
    <property type="molecule type" value="Genomic_DNA"/>
</dbReference>
<proteinExistence type="predicted"/>
<feature type="transmembrane region" description="Helical" evidence="1">
    <location>
        <begin position="122"/>
        <end position="146"/>
    </location>
</feature>
<evidence type="ECO:0000313" key="3">
    <source>
        <dbReference type="Proteomes" id="UP000820818"/>
    </source>
</evidence>
<accession>A0AAD5LEA4</accession>
<feature type="transmembrane region" description="Helical" evidence="1">
    <location>
        <begin position="91"/>
        <end position="110"/>
    </location>
</feature>
<dbReference type="AlphaFoldDB" id="A0AAD5LEA4"/>